<dbReference type="Proteomes" id="UP000270866">
    <property type="component" value="Chromosome 11"/>
</dbReference>
<dbReference type="AlphaFoldDB" id="A0A3L6N310"/>
<name>A0A3L6N310_FUSOX</name>
<protein>
    <submittedName>
        <fullName evidence="1">Uncharacterized protein</fullName>
    </submittedName>
</protein>
<accession>A0A3L6N310</accession>
<reference evidence="1 2" key="1">
    <citation type="journal article" date="2018" name="Sci. Rep.">
        <title>Characterisation of pathogen-specific regions and novel effector candidates in Fusarium oxysporum f. sp. cepae.</title>
        <authorList>
            <person name="Armitage A.D."/>
            <person name="Taylor A."/>
            <person name="Sobczyk M.K."/>
            <person name="Baxter L."/>
            <person name="Greenfield B.P."/>
            <person name="Bates H.J."/>
            <person name="Wilson F."/>
            <person name="Jackson A.C."/>
            <person name="Ott S."/>
            <person name="Harrison R.J."/>
            <person name="Clarkson J.P."/>
        </authorList>
    </citation>
    <scope>NUCLEOTIDE SEQUENCE [LARGE SCALE GENOMIC DNA]</scope>
    <source>
        <strain evidence="1 2">FoC_Fus2</strain>
    </source>
</reference>
<evidence type="ECO:0000313" key="1">
    <source>
        <dbReference type="EMBL" id="RKK11854.1"/>
    </source>
</evidence>
<proteinExistence type="predicted"/>
<sequence>MISLITQKYALTKFSFLSGINCGHAAPQIIHLRQSGGTVSGSCGECGIMTKDFAAA</sequence>
<comment type="caution">
    <text evidence="1">The sequence shown here is derived from an EMBL/GenBank/DDBJ whole genome shotgun (WGS) entry which is preliminary data.</text>
</comment>
<dbReference type="EMBL" id="MRCU01000009">
    <property type="protein sequence ID" value="RKK11854.1"/>
    <property type="molecule type" value="Genomic_DNA"/>
</dbReference>
<organism evidence="1 2">
    <name type="scientific">Fusarium oxysporum f. sp. cepae</name>
    <dbReference type="NCBI Taxonomy" id="396571"/>
    <lineage>
        <taxon>Eukaryota</taxon>
        <taxon>Fungi</taxon>
        <taxon>Dikarya</taxon>
        <taxon>Ascomycota</taxon>
        <taxon>Pezizomycotina</taxon>
        <taxon>Sordariomycetes</taxon>
        <taxon>Hypocreomycetidae</taxon>
        <taxon>Hypocreales</taxon>
        <taxon>Nectriaceae</taxon>
        <taxon>Fusarium</taxon>
        <taxon>Fusarium oxysporum species complex</taxon>
    </lineage>
</organism>
<evidence type="ECO:0000313" key="2">
    <source>
        <dbReference type="Proteomes" id="UP000270866"/>
    </source>
</evidence>
<gene>
    <name evidence="1" type="ORF">BFJ65_g13730</name>
</gene>